<keyword evidence="2" id="KW-1185">Reference proteome</keyword>
<accession>A0ACC2Q7G4</accession>
<name>A0ACC2Q7G4_9NEOP</name>
<evidence type="ECO:0000313" key="1">
    <source>
        <dbReference type="EMBL" id="KAJ8709787.1"/>
    </source>
</evidence>
<protein>
    <submittedName>
        <fullName evidence="1">Uncharacterized protein</fullName>
    </submittedName>
</protein>
<sequence length="250" mass="26828">MSKCTKVKNPCKICLAAVSQKTGLQCQGACQCWVHYSCLNYTPGKIKDIKAGIIKVTCPCPDCKTTLPKEYRTDQPYSCNNSMCPANRPPQCDNNECPTNARGPNNNQQLSCALNKCGTDCKQYSTPLGQNGACPPPCPPAPFAPSDPYAGQAPSDVCMNKSPRCVSGCSSTKDVPGDYRFNQRGVGGGLQSNPSYHVVEQMCNTVGELSNQLRALMTQMRQADGGGGRSPPTKTCPKPCYCPGNPARRM</sequence>
<comment type="caution">
    <text evidence="1">The sequence shown here is derived from an EMBL/GenBank/DDBJ whole genome shotgun (WGS) entry which is preliminary data.</text>
</comment>
<organism evidence="1 2">
    <name type="scientific">Mythimna loreyi</name>
    <dbReference type="NCBI Taxonomy" id="667449"/>
    <lineage>
        <taxon>Eukaryota</taxon>
        <taxon>Metazoa</taxon>
        <taxon>Ecdysozoa</taxon>
        <taxon>Arthropoda</taxon>
        <taxon>Hexapoda</taxon>
        <taxon>Insecta</taxon>
        <taxon>Pterygota</taxon>
        <taxon>Neoptera</taxon>
        <taxon>Endopterygota</taxon>
        <taxon>Lepidoptera</taxon>
        <taxon>Glossata</taxon>
        <taxon>Ditrysia</taxon>
        <taxon>Noctuoidea</taxon>
        <taxon>Noctuidae</taxon>
        <taxon>Noctuinae</taxon>
        <taxon>Hadenini</taxon>
        <taxon>Mythimna</taxon>
    </lineage>
</organism>
<proteinExistence type="predicted"/>
<dbReference type="Proteomes" id="UP001231649">
    <property type="component" value="Chromosome 24"/>
</dbReference>
<gene>
    <name evidence="1" type="ORF">PYW08_009791</name>
</gene>
<evidence type="ECO:0000313" key="2">
    <source>
        <dbReference type="Proteomes" id="UP001231649"/>
    </source>
</evidence>
<dbReference type="EMBL" id="CM056800">
    <property type="protein sequence ID" value="KAJ8709787.1"/>
    <property type="molecule type" value="Genomic_DNA"/>
</dbReference>
<reference evidence="1" key="1">
    <citation type="submission" date="2023-03" db="EMBL/GenBank/DDBJ databases">
        <title>Chromosome-level genomes of two armyworms, Mythimna separata and Mythimna loreyi, provide insights into the biosynthesis and reception of sex pheromones.</title>
        <authorList>
            <person name="Zhao H."/>
        </authorList>
    </citation>
    <scope>NUCLEOTIDE SEQUENCE</scope>
    <source>
        <strain evidence="1">BeijingLab</strain>
    </source>
</reference>